<evidence type="ECO:0000256" key="4">
    <source>
        <dbReference type="ARBA" id="ARBA00023134"/>
    </source>
</evidence>
<dbReference type="AlphaFoldDB" id="A0A501PNQ3"/>
<accession>A0A501PNQ3</accession>
<dbReference type="PANTHER" id="PTHR23408:SF3">
    <property type="entry name" value="METHYLMALONIC ACIDURIA TYPE A PROTEIN, MITOCHONDRIAL"/>
    <property type="match status" value="1"/>
</dbReference>
<dbReference type="NCBIfam" id="TIGR00750">
    <property type="entry name" value="lao"/>
    <property type="match status" value="1"/>
</dbReference>
<comment type="caution">
    <text evidence="7">The sequence shown here is derived from an EMBL/GenBank/DDBJ whole genome shotgun (WGS) entry which is preliminary data.</text>
</comment>
<dbReference type="Gene3D" id="1.20.5.170">
    <property type="match status" value="1"/>
</dbReference>
<organism evidence="7 8">
    <name type="scientific">Emcibacter nanhaiensis</name>
    <dbReference type="NCBI Taxonomy" id="1505037"/>
    <lineage>
        <taxon>Bacteria</taxon>
        <taxon>Pseudomonadati</taxon>
        <taxon>Pseudomonadota</taxon>
        <taxon>Alphaproteobacteria</taxon>
        <taxon>Emcibacterales</taxon>
        <taxon>Emcibacteraceae</taxon>
        <taxon>Emcibacter</taxon>
    </lineage>
</organism>
<dbReference type="GO" id="GO:0003924">
    <property type="term" value="F:GTPase activity"/>
    <property type="evidence" value="ECO:0007669"/>
    <property type="project" value="InterPro"/>
</dbReference>
<feature type="domain" description="AAA+ ATPase" evidence="6">
    <location>
        <begin position="49"/>
        <end position="221"/>
    </location>
</feature>
<dbReference type="GO" id="GO:0005737">
    <property type="term" value="C:cytoplasm"/>
    <property type="evidence" value="ECO:0007669"/>
    <property type="project" value="TreeGrafter"/>
</dbReference>
<evidence type="ECO:0000256" key="2">
    <source>
        <dbReference type="ARBA" id="ARBA00022741"/>
    </source>
</evidence>
<keyword evidence="3 7" id="KW-0378">Hydrolase</keyword>
<dbReference type="Gene3D" id="1.10.287.130">
    <property type="match status" value="1"/>
</dbReference>
<dbReference type="InterPro" id="IPR027417">
    <property type="entry name" value="P-loop_NTPase"/>
</dbReference>
<dbReference type="FunFam" id="3.40.50.300:FF:000647">
    <property type="entry name" value="Methylmalonic aciduria type A homolog, mitochondrial"/>
    <property type="match status" value="1"/>
</dbReference>
<dbReference type="Proteomes" id="UP000319148">
    <property type="component" value="Unassembled WGS sequence"/>
</dbReference>
<evidence type="ECO:0000256" key="3">
    <source>
        <dbReference type="ARBA" id="ARBA00022801"/>
    </source>
</evidence>
<sequence>MDIESLKDGILQGQRRALAKAITLSESTRADHQAEAQHLLTALLPHTGKAIRLGFTGTPGVGKSTFIEAFGTYLTEQGLKVAVLAIDPSSTLNGGSILGDKTRMEQLSRNPKAFIRPSPSGGSLGGVARRTREALLMCEAAGYDVILIETVGVGQSEVAVAEMVDMFLLLLSPGGGDDLQGIKRGIMELADLVIVNKADGDLKPAAKRAAADYSLALHLMRPKSPNWTAQVCLASALKGTGLEEIWQAVGDYRDKLTGSGELAANRAEQAVSWMWSEIHDQLVDRFREHLPEKLEEMEQAVRDGKQPPTAAARTLLEAFLAG</sequence>
<dbReference type="InterPro" id="IPR005129">
    <property type="entry name" value="GTPase_ArgK"/>
</dbReference>
<keyword evidence="8" id="KW-1185">Reference proteome</keyword>
<comment type="catalytic activity">
    <reaction evidence="5">
        <text>GTP + H2O = GDP + phosphate + H(+)</text>
        <dbReference type="Rhea" id="RHEA:19669"/>
        <dbReference type="ChEBI" id="CHEBI:15377"/>
        <dbReference type="ChEBI" id="CHEBI:15378"/>
        <dbReference type="ChEBI" id="CHEBI:37565"/>
        <dbReference type="ChEBI" id="CHEBI:43474"/>
        <dbReference type="ChEBI" id="CHEBI:58189"/>
    </reaction>
</comment>
<gene>
    <name evidence="7" type="primary">meaB</name>
    <name evidence="7" type="ORF">FIV46_06210</name>
</gene>
<dbReference type="EMBL" id="VFIY01000005">
    <property type="protein sequence ID" value="TPD61798.1"/>
    <property type="molecule type" value="Genomic_DNA"/>
</dbReference>
<dbReference type="SMART" id="SM00382">
    <property type="entry name" value="AAA"/>
    <property type="match status" value="1"/>
</dbReference>
<evidence type="ECO:0000313" key="8">
    <source>
        <dbReference type="Proteomes" id="UP000319148"/>
    </source>
</evidence>
<evidence type="ECO:0000256" key="5">
    <source>
        <dbReference type="ARBA" id="ARBA00048548"/>
    </source>
</evidence>
<dbReference type="CDD" id="cd03114">
    <property type="entry name" value="MMAA-like"/>
    <property type="match status" value="1"/>
</dbReference>
<dbReference type="RefSeq" id="WP_139939532.1">
    <property type="nucleotide sequence ID" value="NZ_JBHSYP010000003.1"/>
</dbReference>
<dbReference type="EC" id="3.6.5.-" evidence="7"/>
<dbReference type="Gene3D" id="3.40.50.300">
    <property type="entry name" value="P-loop containing nucleotide triphosphate hydrolases"/>
    <property type="match status" value="1"/>
</dbReference>
<dbReference type="Pfam" id="PF03308">
    <property type="entry name" value="MeaB"/>
    <property type="match status" value="1"/>
</dbReference>
<protein>
    <submittedName>
        <fullName evidence="7">Methylmalonyl Co-A mutase-associated GTPase MeaB</fullName>
        <ecNumber evidence="7">3.6.5.-</ecNumber>
    </submittedName>
</protein>
<evidence type="ECO:0000256" key="1">
    <source>
        <dbReference type="ARBA" id="ARBA00009625"/>
    </source>
</evidence>
<dbReference type="OrthoDB" id="9778292at2"/>
<dbReference type="GO" id="GO:0005525">
    <property type="term" value="F:GTP binding"/>
    <property type="evidence" value="ECO:0007669"/>
    <property type="project" value="UniProtKB-KW"/>
</dbReference>
<dbReference type="InterPro" id="IPR003593">
    <property type="entry name" value="AAA+_ATPase"/>
</dbReference>
<name>A0A501PNQ3_9PROT</name>
<comment type="similarity">
    <text evidence="1">Belongs to the SIMIBI class G3E GTPase family. ArgK/MeaB subfamily.</text>
</comment>
<evidence type="ECO:0000313" key="7">
    <source>
        <dbReference type="EMBL" id="TPD61798.1"/>
    </source>
</evidence>
<dbReference type="SUPFAM" id="SSF52540">
    <property type="entry name" value="P-loop containing nucleoside triphosphate hydrolases"/>
    <property type="match status" value="1"/>
</dbReference>
<dbReference type="NCBIfam" id="NF006958">
    <property type="entry name" value="PRK09435.1"/>
    <property type="match status" value="1"/>
</dbReference>
<keyword evidence="2" id="KW-0547">Nucleotide-binding</keyword>
<proteinExistence type="inferred from homology"/>
<evidence type="ECO:0000259" key="6">
    <source>
        <dbReference type="SMART" id="SM00382"/>
    </source>
</evidence>
<keyword evidence="4" id="KW-0342">GTP-binding</keyword>
<dbReference type="PANTHER" id="PTHR23408">
    <property type="entry name" value="METHYLMALONYL-COA MUTASE"/>
    <property type="match status" value="1"/>
</dbReference>
<reference evidence="8" key="1">
    <citation type="submission" date="2019-06" db="EMBL/GenBank/DDBJ databases">
        <title>The complete genome of Emcibacter congregatus ZYLT.</title>
        <authorList>
            <person name="Zhao Z."/>
        </authorList>
    </citation>
    <scope>NUCLEOTIDE SEQUENCE [LARGE SCALE GENOMIC DNA]</scope>
    <source>
        <strain evidence="8">MCCC 1A06723</strain>
    </source>
</reference>